<dbReference type="EMBL" id="LGRX02021080">
    <property type="protein sequence ID" value="KAK3257067.1"/>
    <property type="molecule type" value="Genomic_DNA"/>
</dbReference>
<name>A0AAE0FC91_9CHLO</name>
<organism evidence="1 2">
    <name type="scientific">Cymbomonas tetramitiformis</name>
    <dbReference type="NCBI Taxonomy" id="36881"/>
    <lineage>
        <taxon>Eukaryota</taxon>
        <taxon>Viridiplantae</taxon>
        <taxon>Chlorophyta</taxon>
        <taxon>Pyramimonadophyceae</taxon>
        <taxon>Pyramimonadales</taxon>
        <taxon>Pyramimonadaceae</taxon>
        <taxon>Cymbomonas</taxon>
    </lineage>
</organism>
<dbReference type="Proteomes" id="UP001190700">
    <property type="component" value="Unassembled WGS sequence"/>
</dbReference>
<proteinExistence type="predicted"/>
<protein>
    <submittedName>
        <fullName evidence="1">Uncharacterized protein</fullName>
    </submittedName>
</protein>
<reference evidence="1 2" key="1">
    <citation type="journal article" date="2015" name="Genome Biol. Evol.">
        <title>Comparative Genomics of a Bacterivorous Green Alga Reveals Evolutionary Causalities and Consequences of Phago-Mixotrophic Mode of Nutrition.</title>
        <authorList>
            <person name="Burns J.A."/>
            <person name="Paasch A."/>
            <person name="Narechania A."/>
            <person name="Kim E."/>
        </authorList>
    </citation>
    <scope>NUCLEOTIDE SEQUENCE [LARGE SCALE GENOMIC DNA]</scope>
    <source>
        <strain evidence="1 2">PLY_AMNH</strain>
    </source>
</reference>
<evidence type="ECO:0000313" key="1">
    <source>
        <dbReference type="EMBL" id="KAK3257067.1"/>
    </source>
</evidence>
<accession>A0AAE0FC91</accession>
<dbReference type="AlphaFoldDB" id="A0AAE0FC91"/>
<sequence>MPKKYGNGSGQFEHTPEAYYPVAADVDGVELVALVGQTCGMPQAVRDESEGCTVTHAVRLGERWKTNSFRVRWYSAYLKSTKIQQFSNFFARDWAKDVDAMFVGQ</sequence>
<keyword evidence="2" id="KW-1185">Reference proteome</keyword>
<evidence type="ECO:0000313" key="2">
    <source>
        <dbReference type="Proteomes" id="UP001190700"/>
    </source>
</evidence>
<gene>
    <name evidence="1" type="ORF">CYMTET_33834</name>
</gene>
<comment type="caution">
    <text evidence="1">The sequence shown here is derived from an EMBL/GenBank/DDBJ whole genome shotgun (WGS) entry which is preliminary data.</text>
</comment>